<dbReference type="SMART" id="SM00054">
    <property type="entry name" value="EFh"/>
    <property type="match status" value="2"/>
</dbReference>
<gene>
    <name evidence="9" type="ORF">Bpfe_012667</name>
</gene>
<feature type="non-terminal residue" evidence="9">
    <location>
        <position position="264"/>
    </location>
</feature>
<evidence type="ECO:0000256" key="4">
    <source>
        <dbReference type="ARBA" id="ARBA00023123"/>
    </source>
</evidence>
<evidence type="ECO:0000256" key="2">
    <source>
        <dbReference type="ARBA" id="ARBA00022737"/>
    </source>
</evidence>
<reference evidence="9" key="2">
    <citation type="submission" date="2023-04" db="EMBL/GenBank/DDBJ databases">
        <authorList>
            <person name="Bu L."/>
            <person name="Lu L."/>
            <person name="Laidemitt M.R."/>
            <person name="Zhang S.M."/>
            <person name="Mutuku M."/>
            <person name="Mkoji G."/>
            <person name="Steinauer M."/>
            <person name="Loker E.S."/>
        </authorList>
    </citation>
    <scope>NUCLEOTIDE SEQUENCE</scope>
    <source>
        <strain evidence="9">KasaAsao</strain>
        <tissue evidence="9">Whole Snail</tissue>
    </source>
</reference>
<dbReference type="PANTHER" id="PTHR23049">
    <property type="entry name" value="MYOSIN REGULATORY LIGHT CHAIN 2"/>
    <property type="match status" value="1"/>
</dbReference>
<dbReference type="FunFam" id="1.10.238.10:FF:000007">
    <property type="entry name" value="Putative myosin regulatory light chain sqh"/>
    <property type="match status" value="1"/>
</dbReference>
<keyword evidence="6" id="KW-0514">Muscle protein</keyword>
<dbReference type="CDD" id="cd00051">
    <property type="entry name" value="EFh"/>
    <property type="match status" value="2"/>
</dbReference>
<dbReference type="AlphaFoldDB" id="A0AAD8BQL2"/>
<keyword evidence="10" id="KW-1185">Reference proteome</keyword>
<keyword evidence="2" id="KW-0677">Repeat</keyword>
<evidence type="ECO:0000313" key="9">
    <source>
        <dbReference type="EMBL" id="KAK0058014.1"/>
    </source>
</evidence>
<evidence type="ECO:0000256" key="3">
    <source>
        <dbReference type="ARBA" id="ARBA00022837"/>
    </source>
</evidence>
<organism evidence="9 10">
    <name type="scientific">Biomphalaria pfeifferi</name>
    <name type="common">Bloodfluke planorb</name>
    <name type="synonym">Freshwater snail</name>
    <dbReference type="NCBI Taxonomy" id="112525"/>
    <lineage>
        <taxon>Eukaryota</taxon>
        <taxon>Metazoa</taxon>
        <taxon>Spiralia</taxon>
        <taxon>Lophotrochozoa</taxon>
        <taxon>Mollusca</taxon>
        <taxon>Gastropoda</taxon>
        <taxon>Heterobranchia</taxon>
        <taxon>Euthyneura</taxon>
        <taxon>Panpulmonata</taxon>
        <taxon>Hygrophila</taxon>
        <taxon>Lymnaeoidea</taxon>
        <taxon>Planorbidae</taxon>
        <taxon>Biomphalaria</taxon>
    </lineage>
</organism>
<dbReference type="GO" id="GO:0005509">
    <property type="term" value="F:calcium ion binding"/>
    <property type="evidence" value="ECO:0007669"/>
    <property type="project" value="InterPro"/>
</dbReference>
<evidence type="ECO:0000256" key="5">
    <source>
        <dbReference type="ARBA" id="ARBA00023175"/>
    </source>
</evidence>
<evidence type="ECO:0000256" key="7">
    <source>
        <dbReference type="ARBA" id="ARBA00049593"/>
    </source>
</evidence>
<dbReference type="EMBL" id="JASAOG010000051">
    <property type="protein sequence ID" value="KAK0058014.1"/>
    <property type="molecule type" value="Genomic_DNA"/>
</dbReference>
<keyword evidence="5" id="KW-0505">Motor protein</keyword>
<evidence type="ECO:0000313" key="10">
    <source>
        <dbReference type="Proteomes" id="UP001233172"/>
    </source>
</evidence>
<feature type="domain" description="EF-hand" evidence="8">
    <location>
        <begin position="191"/>
        <end position="226"/>
    </location>
</feature>
<dbReference type="PROSITE" id="PS50222">
    <property type="entry name" value="EF_HAND_2"/>
    <property type="match status" value="2"/>
</dbReference>
<dbReference type="SUPFAM" id="SSF47473">
    <property type="entry name" value="EF-hand"/>
    <property type="match status" value="1"/>
</dbReference>
<dbReference type="InterPro" id="IPR018247">
    <property type="entry name" value="EF_Hand_1_Ca_BS"/>
</dbReference>
<keyword evidence="3" id="KW-0106">Calcium</keyword>
<evidence type="ECO:0000256" key="6">
    <source>
        <dbReference type="ARBA" id="ARBA00023179"/>
    </source>
</evidence>
<dbReference type="Gene3D" id="1.10.238.10">
    <property type="entry name" value="EF-hand"/>
    <property type="match status" value="2"/>
</dbReference>
<dbReference type="Pfam" id="PF13405">
    <property type="entry name" value="EF-hand_6"/>
    <property type="match status" value="2"/>
</dbReference>
<sequence>PPFQENVYFCLSQGILKENHEEAGGAHHFCALAARASSPPDMEHASCDVRGSRETSSAFSKHTKWQKRKIRKAIKSKAGGEQKRAQRAPSNVFAMFRQSQVQEFKEKQGRHPTNVLSMFRQSQVQEFKEAFTMIDQNRDGIIDIEDLKDMYSNLGRIPPDSELNEMLKDAPGPINFTTFLNLFGEKLSGTDPEDTIRQAFSMFDTEGKGFIPEEYLKDLLSNMGDNFTAEEIKQTWKEAPLEKGKFDYNTFVGILKGKEDDGAP</sequence>
<dbReference type="PROSITE" id="PS00018">
    <property type="entry name" value="EF_HAND_1"/>
    <property type="match status" value="1"/>
</dbReference>
<name>A0AAD8BQL2_BIOPF</name>
<dbReference type="InterPro" id="IPR002048">
    <property type="entry name" value="EF_hand_dom"/>
</dbReference>
<keyword evidence="1" id="KW-0479">Metal-binding</keyword>
<comment type="caution">
    <text evidence="9">The sequence shown here is derived from an EMBL/GenBank/DDBJ whole genome shotgun (WGS) entry which is preliminary data.</text>
</comment>
<evidence type="ECO:0000256" key="1">
    <source>
        <dbReference type="ARBA" id="ARBA00022723"/>
    </source>
</evidence>
<dbReference type="GO" id="GO:0016459">
    <property type="term" value="C:myosin complex"/>
    <property type="evidence" value="ECO:0007669"/>
    <property type="project" value="UniProtKB-KW"/>
</dbReference>
<dbReference type="InterPro" id="IPR050403">
    <property type="entry name" value="Myosin_RLC"/>
</dbReference>
<protein>
    <submittedName>
        <fullName evidence="9">Myosin regulatory light chain smooth muscle-like isoform X1</fullName>
    </submittedName>
</protein>
<dbReference type="Proteomes" id="UP001233172">
    <property type="component" value="Unassembled WGS sequence"/>
</dbReference>
<comment type="function">
    <text evidence="7">In molluscan muscle, calcium regulation is associated with myosin rather than with actin. Muscle myosin contains two types of light chains: the catalytic light chain, essential for ATPase activity, and the regulatory light chain, a calcium-binding protein responsible for Ca(2+) dependent binding and Ca(2+) dependent Mg-ATPase activity.</text>
</comment>
<evidence type="ECO:0000259" key="8">
    <source>
        <dbReference type="PROSITE" id="PS50222"/>
    </source>
</evidence>
<reference evidence="9" key="1">
    <citation type="journal article" date="2023" name="PLoS Negl. Trop. Dis.">
        <title>A genome sequence for Biomphalaria pfeifferi, the major vector snail for the human-infecting parasite Schistosoma mansoni.</title>
        <authorList>
            <person name="Bu L."/>
            <person name="Lu L."/>
            <person name="Laidemitt M.R."/>
            <person name="Zhang S.M."/>
            <person name="Mutuku M."/>
            <person name="Mkoji G."/>
            <person name="Steinauer M."/>
            <person name="Loker E.S."/>
        </authorList>
    </citation>
    <scope>NUCLEOTIDE SEQUENCE</scope>
    <source>
        <strain evidence="9">KasaAsao</strain>
    </source>
</reference>
<feature type="domain" description="EF-hand" evidence="8">
    <location>
        <begin position="122"/>
        <end position="157"/>
    </location>
</feature>
<keyword evidence="4" id="KW-0518">Myosin</keyword>
<proteinExistence type="predicted"/>
<accession>A0AAD8BQL2</accession>
<dbReference type="InterPro" id="IPR011992">
    <property type="entry name" value="EF-hand-dom_pair"/>
</dbReference>